<dbReference type="Proteomes" id="UP000286773">
    <property type="component" value="Unassembled WGS sequence"/>
</dbReference>
<evidence type="ECO:0000256" key="1">
    <source>
        <dbReference type="ARBA" id="ARBA00022723"/>
    </source>
</evidence>
<feature type="domain" description="NodB homology" evidence="5">
    <location>
        <begin position="255"/>
        <end position="430"/>
    </location>
</feature>
<dbReference type="PROSITE" id="PS51677">
    <property type="entry name" value="NODB"/>
    <property type="match status" value="1"/>
</dbReference>
<evidence type="ECO:0000256" key="2">
    <source>
        <dbReference type="ARBA" id="ARBA00022801"/>
    </source>
</evidence>
<keyword evidence="1" id="KW-0479">Metal-binding</keyword>
<evidence type="ECO:0000313" key="6">
    <source>
        <dbReference type="EMBL" id="RSU09757.1"/>
    </source>
</evidence>
<keyword evidence="4" id="KW-0472">Membrane</keyword>
<dbReference type="GO" id="GO:0005975">
    <property type="term" value="P:carbohydrate metabolic process"/>
    <property type="evidence" value="ECO:0007669"/>
    <property type="project" value="InterPro"/>
</dbReference>
<protein>
    <recommendedName>
        <fullName evidence="5">NodB homology domain-containing protein</fullName>
    </recommendedName>
</protein>
<accession>A0A430APE4</accession>
<dbReference type="GO" id="GO:0016020">
    <property type="term" value="C:membrane"/>
    <property type="evidence" value="ECO:0007669"/>
    <property type="project" value="TreeGrafter"/>
</dbReference>
<dbReference type="CDD" id="cd10954">
    <property type="entry name" value="CE4_CtAXE_like"/>
    <property type="match status" value="1"/>
</dbReference>
<organism evidence="6 7">
    <name type="scientific">Vagococcus acidifermentans</name>
    <dbReference type="NCBI Taxonomy" id="564710"/>
    <lineage>
        <taxon>Bacteria</taxon>
        <taxon>Bacillati</taxon>
        <taxon>Bacillota</taxon>
        <taxon>Bacilli</taxon>
        <taxon>Lactobacillales</taxon>
        <taxon>Enterococcaceae</taxon>
        <taxon>Vagococcus</taxon>
    </lineage>
</organism>
<keyword evidence="4" id="KW-0812">Transmembrane</keyword>
<dbReference type="Pfam" id="PF01522">
    <property type="entry name" value="Polysacc_deac_1"/>
    <property type="match status" value="1"/>
</dbReference>
<dbReference type="OrthoDB" id="9812065at2"/>
<evidence type="ECO:0000256" key="3">
    <source>
        <dbReference type="SAM" id="Coils"/>
    </source>
</evidence>
<dbReference type="GO" id="GO:0016810">
    <property type="term" value="F:hydrolase activity, acting on carbon-nitrogen (but not peptide) bonds"/>
    <property type="evidence" value="ECO:0007669"/>
    <property type="project" value="InterPro"/>
</dbReference>
<feature type="transmembrane region" description="Helical" evidence="4">
    <location>
        <begin position="12"/>
        <end position="29"/>
    </location>
</feature>
<keyword evidence="7" id="KW-1185">Reference proteome</keyword>
<dbReference type="SUPFAM" id="SSF88713">
    <property type="entry name" value="Glycoside hydrolase/deacetylase"/>
    <property type="match status" value="1"/>
</dbReference>
<keyword evidence="4" id="KW-1133">Transmembrane helix</keyword>
<dbReference type="InterPro" id="IPR002509">
    <property type="entry name" value="NODB_dom"/>
</dbReference>
<proteinExistence type="predicted"/>
<dbReference type="PANTHER" id="PTHR10587">
    <property type="entry name" value="GLYCOSYL TRANSFERASE-RELATED"/>
    <property type="match status" value="1"/>
</dbReference>
<dbReference type="InterPro" id="IPR050248">
    <property type="entry name" value="Polysacc_deacetylase_ArnD"/>
</dbReference>
<gene>
    <name evidence="6" type="ORF">CBF27_11780</name>
</gene>
<comment type="caution">
    <text evidence="6">The sequence shown here is derived from an EMBL/GenBank/DDBJ whole genome shotgun (WGS) entry which is preliminary data.</text>
</comment>
<evidence type="ECO:0000313" key="7">
    <source>
        <dbReference type="Proteomes" id="UP000286773"/>
    </source>
</evidence>
<feature type="coiled-coil region" evidence="3">
    <location>
        <begin position="27"/>
        <end position="61"/>
    </location>
</feature>
<sequence>MGWHMQKKWKWVISFIVLMMIGIGSWVVFQQKKTQQLEAQLAELTASSKRLQKKITAFQDAENPAFVSETMTREAADSVLQASRDALARTDQLKIAEHSRFAKQKQSLVKAFQDCQHQLATLKEKQLAATRVQELFNGQPLADKHFVPEAAVREQVTLADVKNLRTEAETLPDDAFRAVIDQALSSAELQVGTSEEIQQILSQTISDDSVVQSLPRVERDHLRELIGYIRNESLQEQFLVQLSMINQQSEPAEQQVVALTFDDGPNDSSTVKILDILKKYKVKATFFVLGSMAEKYPAVLKRINDDGHEIGNHSYAHSNLSVMTDKEIQKDITQTNELIAKHSGQQPGLLRPPYGAFNQKVVQAVPGMRLALWDIDTLDWQVRNGKKIVEKVEQHVKNGDIILMHDIHKTTANGVEPLIKMLIKKGYTFRTVSQL</sequence>
<name>A0A430APE4_9ENTE</name>
<dbReference type="EMBL" id="NGKC01000016">
    <property type="protein sequence ID" value="RSU09757.1"/>
    <property type="molecule type" value="Genomic_DNA"/>
</dbReference>
<dbReference type="GO" id="GO:0046872">
    <property type="term" value="F:metal ion binding"/>
    <property type="evidence" value="ECO:0007669"/>
    <property type="project" value="UniProtKB-KW"/>
</dbReference>
<evidence type="ECO:0000256" key="4">
    <source>
        <dbReference type="SAM" id="Phobius"/>
    </source>
</evidence>
<dbReference type="Gene3D" id="3.20.20.370">
    <property type="entry name" value="Glycoside hydrolase/deacetylase"/>
    <property type="match status" value="1"/>
</dbReference>
<keyword evidence="2" id="KW-0378">Hydrolase</keyword>
<keyword evidence="3" id="KW-0175">Coiled coil</keyword>
<reference evidence="6 7" key="1">
    <citation type="submission" date="2017-05" db="EMBL/GenBank/DDBJ databases">
        <title>Vagococcus spp. assemblies.</title>
        <authorList>
            <person name="Gulvik C.A."/>
        </authorList>
    </citation>
    <scope>NUCLEOTIDE SEQUENCE [LARGE SCALE GENOMIC DNA]</scope>
    <source>
        <strain evidence="6 7">LMG 24798</strain>
    </source>
</reference>
<dbReference type="AlphaFoldDB" id="A0A430APE4"/>
<dbReference type="PANTHER" id="PTHR10587:SF133">
    <property type="entry name" value="CHITIN DEACETYLASE 1-RELATED"/>
    <property type="match status" value="1"/>
</dbReference>
<evidence type="ECO:0000259" key="5">
    <source>
        <dbReference type="PROSITE" id="PS51677"/>
    </source>
</evidence>
<dbReference type="InterPro" id="IPR011330">
    <property type="entry name" value="Glyco_hydro/deAcase_b/a-brl"/>
</dbReference>